<dbReference type="Proteomes" id="UP001550044">
    <property type="component" value="Unassembled WGS sequence"/>
</dbReference>
<dbReference type="RefSeq" id="WP_356503185.1">
    <property type="nucleotide sequence ID" value="NZ_JBEXEF010000187.1"/>
</dbReference>
<evidence type="ECO:0000313" key="2">
    <source>
        <dbReference type="Proteomes" id="UP001550044"/>
    </source>
</evidence>
<dbReference type="EMBL" id="JBEXIP010000005">
    <property type="protein sequence ID" value="MET8432986.1"/>
    <property type="molecule type" value="Genomic_DNA"/>
</dbReference>
<reference evidence="1 2" key="1">
    <citation type="submission" date="2024-06" db="EMBL/GenBank/DDBJ databases">
        <title>The Natural Products Discovery Center: Release of the First 8490 Sequenced Strains for Exploring Actinobacteria Biosynthetic Diversity.</title>
        <authorList>
            <person name="Kalkreuter E."/>
            <person name="Kautsar S.A."/>
            <person name="Yang D."/>
            <person name="Bader C.D."/>
            <person name="Teijaro C.N."/>
            <person name="Fluegel L."/>
            <person name="Davis C.M."/>
            <person name="Simpson J.R."/>
            <person name="Lauterbach L."/>
            <person name="Steele A.D."/>
            <person name="Gui C."/>
            <person name="Meng S."/>
            <person name="Li G."/>
            <person name="Viehrig K."/>
            <person name="Ye F."/>
            <person name="Su P."/>
            <person name="Kiefer A.F."/>
            <person name="Nichols A."/>
            <person name="Cepeda A.J."/>
            <person name="Yan W."/>
            <person name="Fan B."/>
            <person name="Jiang Y."/>
            <person name="Adhikari A."/>
            <person name="Zheng C.-J."/>
            <person name="Schuster L."/>
            <person name="Cowan T.M."/>
            <person name="Smanski M.J."/>
            <person name="Chevrette M.G."/>
            <person name="De Carvalho L.P.S."/>
            <person name="Shen B."/>
        </authorList>
    </citation>
    <scope>NUCLEOTIDE SEQUENCE [LARGE SCALE GENOMIC DNA]</scope>
    <source>
        <strain evidence="1 2">NPDC005137</strain>
    </source>
</reference>
<name>A0ABV2U570_9ACTN</name>
<comment type="caution">
    <text evidence="1">The sequence shown here is derived from an EMBL/GenBank/DDBJ whole genome shotgun (WGS) entry which is preliminary data.</text>
</comment>
<dbReference type="GO" id="GO:0016787">
    <property type="term" value="F:hydrolase activity"/>
    <property type="evidence" value="ECO:0007669"/>
    <property type="project" value="UniProtKB-KW"/>
</dbReference>
<evidence type="ECO:0000313" key="1">
    <source>
        <dbReference type="EMBL" id="MET8432986.1"/>
    </source>
</evidence>
<keyword evidence="1" id="KW-0378">Hydrolase</keyword>
<keyword evidence="2" id="KW-1185">Reference proteome</keyword>
<dbReference type="SUPFAM" id="SSF53474">
    <property type="entry name" value="alpha/beta-Hydrolases"/>
    <property type="match status" value="1"/>
</dbReference>
<organism evidence="1 2">
    <name type="scientific">Streptomyces sp. 900116325</name>
    <dbReference type="NCBI Taxonomy" id="3154295"/>
    <lineage>
        <taxon>Bacteria</taxon>
        <taxon>Bacillati</taxon>
        <taxon>Actinomycetota</taxon>
        <taxon>Actinomycetes</taxon>
        <taxon>Kitasatosporales</taxon>
        <taxon>Streptomycetaceae</taxon>
        <taxon>Streptomyces</taxon>
    </lineage>
</organism>
<gene>
    <name evidence="1" type="ORF">ABZV61_09285</name>
</gene>
<dbReference type="Pfam" id="PF06821">
    <property type="entry name" value="Ser_hydrolase"/>
    <property type="match status" value="1"/>
</dbReference>
<protein>
    <submittedName>
        <fullName evidence="1">Alpha/beta hydrolase</fullName>
    </submittedName>
</protein>
<accession>A0ABV2U570</accession>
<sequence>MRGTTVPTIVIVPGLREHVEDHWQTILAERLGDAGRTVHIVPPPVHNRLSRDAHVANVVEVMVRITGPVTIVAHSAGVMTTVQWARWHDADVRGALLAAPPDFGTPLPAGYPTPDELATHGWTPVPRKPLPFPSIVAAGSNDPLGSLGRVTELARKWGSRLVELGPVGHLNPASGHGPWPQAEELVEALEQGWCRTAPRPAS</sequence>
<dbReference type="InterPro" id="IPR029058">
    <property type="entry name" value="AB_hydrolase_fold"/>
</dbReference>
<proteinExistence type="predicted"/>
<dbReference type="InterPro" id="IPR010662">
    <property type="entry name" value="RBBP9/YdeN"/>
</dbReference>
<dbReference type="Gene3D" id="3.40.50.1820">
    <property type="entry name" value="alpha/beta hydrolase"/>
    <property type="match status" value="1"/>
</dbReference>